<organism evidence="1 2">
    <name type="scientific">Halomonas johnsoniae</name>
    <dbReference type="NCBI Taxonomy" id="502832"/>
    <lineage>
        <taxon>Bacteria</taxon>
        <taxon>Pseudomonadati</taxon>
        <taxon>Pseudomonadota</taxon>
        <taxon>Gammaproteobacteria</taxon>
        <taxon>Oceanospirillales</taxon>
        <taxon>Halomonadaceae</taxon>
        <taxon>Halomonas</taxon>
    </lineage>
</organism>
<proteinExistence type="predicted"/>
<comment type="caution">
    <text evidence="1">The sequence shown here is derived from an EMBL/GenBank/DDBJ whole genome shotgun (WGS) entry which is preliminary data.</text>
</comment>
<gene>
    <name evidence="1" type="ORF">GCM10007158_35060</name>
</gene>
<dbReference type="Proteomes" id="UP000647585">
    <property type="component" value="Unassembled WGS sequence"/>
</dbReference>
<evidence type="ECO:0000313" key="2">
    <source>
        <dbReference type="Proteomes" id="UP000647585"/>
    </source>
</evidence>
<protein>
    <submittedName>
        <fullName evidence="1">Uncharacterized protein</fullName>
    </submittedName>
</protein>
<keyword evidence="2" id="KW-1185">Reference proteome</keyword>
<dbReference type="EMBL" id="BMXO01000026">
    <property type="protein sequence ID" value="GGW71713.1"/>
    <property type="molecule type" value="Genomic_DNA"/>
</dbReference>
<evidence type="ECO:0000313" key="1">
    <source>
        <dbReference type="EMBL" id="GGW71713.1"/>
    </source>
</evidence>
<name>A0ABQ2WSM5_9GAMM</name>
<accession>A0ABQ2WSM5</accession>
<sequence>MYPLSARQSKQRLPLADTGAILYRLTLHLTTLAEWRHHNTGKGSPQSAPLALYQQSFMASRSILKLHLGDAPIISPPLIKGRGQLRLCELSSSLVYGRR</sequence>
<reference evidence="2" key="1">
    <citation type="journal article" date="2019" name="Int. J. Syst. Evol. Microbiol.">
        <title>The Global Catalogue of Microorganisms (GCM) 10K type strain sequencing project: providing services to taxonomists for standard genome sequencing and annotation.</title>
        <authorList>
            <consortium name="The Broad Institute Genomics Platform"/>
            <consortium name="The Broad Institute Genome Sequencing Center for Infectious Disease"/>
            <person name="Wu L."/>
            <person name="Ma J."/>
        </authorList>
    </citation>
    <scope>NUCLEOTIDE SEQUENCE [LARGE SCALE GENOMIC DNA]</scope>
    <source>
        <strain evidence="2">KCTC 22157</strain>
    </source>
</reference>